<organism evidence="1 2">
    <name type="scientific">Massilia consociata</name>
    <dbReference type="NCBI Taxonomy" id="760117"/>
    <lineage>
        <taxon>Bacteria</taxon>
        <taxon>Pseudomonadati</taxon>
        <taxon>Pseudomonadota</taxon>
        <taxon>Betaproteobacteria</taxon>
        <taxon>Burkholderiales</taxon>
        <taxon>Oxalobacteraceae</taxon>
        <taxon>Telluria group</taxon>
        <taxon>Massilia</taxon>
    </lineage>
</organism>
<evidence type="ECO:0000313" key="2">
    <source>
        <dbReference type="Proteomes" id="UP001589773"/>
    </source>
</evidence>
<dbReference type="RefSeq" id="WP_379680259.1">
    <property type="nucleotide sequence ID" value="NZ_JBHLWP010000013.1"/>
</dbReference>
<reference evidence="1 2" key="1">
    <citation type="submission" date="2024-09" db="EMBL/GenBank/DDBJ databases">
        <authorList>
            <person name="Sun Q."/>
            <person name="Mori K."/>
        </authorList>
    </citation>
    <scope>NUCLEOTIDE SEQUENCE [LARGE SCALE GENOMIC DNA]</scope>
    <source>
        <strain evidence="1 2">CCM 7792</strain>
    </source>
</reference>
<dbReference type="EMBL" id="JBHLWP010000013">
    <property type="protein sequence ID" value="MFC0253257.1"/>
    <property type="molecule type" value="Genomic_DNA"/>
</dbReference>
<sequence>MNVDVSSHAKIKLTREKVIMRWCPAIQSIKRTCTFLVCSAWLFLLPGCEAQTIGVSVHGVNYTKEIFRYGVTNPEIPSSRGAGELIDPFAGGGTTCCVVLPVVWAPNIYLDVETKHWVRKHPQDELSEVAGSYRVKVPQYTNGKPGEIWVIREPDGKISVVSSNLQPDHPKWPGKIKGWPVASLEYRRERWEIFRKHEADGVDLYMRLLADLEASPEKRASEAWENSKENFPAEIEGFSGPDDPRYRVALLKEYEEGLLESKRRLKIVMESKP</sequence>
<accession>A0ABV6FI91</accession>
<keyword evidence="2" id="KW-1185">Reference proteome</keyword>
<evidence type="ECO:0000313" key="1">
    <source>
        <dbReference type="EMBL" id="MFC0253257.1"/>
    </source>
</evidence>
<comment type="caution">
    <text evidence="1">The sequence shown here is derived from an EMBL/GenBank/DDBJ whole genome shotgun (WGS) entry which is preliminary data.</text>
</comment>
<dbReference type="Pfam" id="PF11745">
    <property type="entry name" value="DUF3304"/>
    <property type="match status" value="1"/>
</dbReference>
<proteinExistence type="predicted"/>
<name>A0ABV6FI91_9BURK</name>
<dbReference type="Proteomes" id="UP001589773">
    <property type="component" value="Unassembled WGS sequence"/>
</dbReference>
<dbReference type="InterPro" id="IPR021733">
    <property type="entry name" value="DUF3304"/>
</dbReference>
<protein>
    <submittedName>
        <fullName evidence="1">DUF3304 domain-containing protein</fullName>
    </submittedName>
</protein>
<gene>
    <name evidence="1" type="ORF">ACFFJK_15260</name>
</gene>